<dbReference type="Proteomes" id="UP001159363">
    <property type="component" value="Chromosome 10"/>
</dbReference>
<comment type="caution">
    <text evidence="10">The sequence shown here is derived from an EMBL/GenBank/DDBJ whole genome shotgun (WGS) entry which is preliminary data.</text>
</comment>
<evidence type="ECO:0000256" key="5">
    <source>
        <dbReference type="ARBA" id="ARBA00023180"/>
    </source>
</evidence>
<dbReference type="PANTHER" id="PTHR22600">
    <property type="entry name" value="BETA-HEXOSAMINIDASE"/>
    <property type="match status" value="1"/>
</dbReference>
<keyword evidence="4" id="KW-0378">Hydrolase</keyword>
<dbReference type="EC" id="3.2.1.52" evidence="3"/>
<evidence type="ECO:0000313" key="11">
    <source>
        <dbReference type="Proteomes" id="UP001159363"/>
    </source>
</evidence>
<feature type="domain" description="Glycoside hydrolase family 20 catalytic" evidence="8">
    <location>
        <begin position="110"/>
        <end position="167"/>
    </location>
</feature>
<evidence type="ECO:0000256" key="2">
    <source>
        <dbReference type="ARBA" id="ARBA00006285"/>
    </source>
</evidence>
<dbReference type="Pfam" id="PF00728">
    <property type="entry name" value="Glyco_hydro_20"/>
    <property type="match status" value="2"/>
</dbReference>
<reference evidence="10 11" key="1">
    <citation type="submission" date="2023-02" db="EMBL/GenBank/DDBJ databases">
        <title>LHISI_Scaffold_Assembly.</title>
        <authorList>
            <person name="Stuart O.P."/>
            <person name="Cleave R."/>
            <person name="Magrath M.J.L."/>
            <person name="Mikheyev A.S."/>
        </authorList>
    </citation>
    <scope>NUCLEOTIDE SEQUENCE [LARGE SCALE GENOMIC DNA]</scope>
    <source>
        <strain evidence="10">Daus_M_001</strain>
        <tissue evidence="10">Leg muscle</tissue>
    </source>
</reference>
<evidence type="ECO:0000256" key="7">
    <source>
        <dbReference type="SAM" id="MobiDB-lite"/>
    </source>
</evidence>
<dbReference type="InterPro" id="IPR015883">
    <property type="entry name" value="Glyco_hydro_20_cat"/>
</dbReference>
<sequence>MDLASIALVKGKCWATMFIRGLDPVVLLVVGGDVYVMGLVIISLCPDGWDLFSDELKVNSSDQEKAAILSSESIWGILRGLETFSQLLHIDQSGSALRVNSTAIKDFPRFLHRGLMLDTSRHYLPVPVIREMLDGMEMNKMNVFHWHIVDSQSFPFKSKVFPNLRNKYKTGFWFGTKIIQSRIEGDPSPMAGPSGGSYAVILQQEGGRRHTLSWGQGQANLLTPCYSSDKADGTFGPINPALDSTYTFIEKLFEEVTGLFPDKYIHLGGDEVSFDCWRSNPIITTFMSDNDIDSYADLEQYYMQRVVNITSYLNASSLVWQEVFDNGVSIPESTVVHVWTGDQESELSEVTGAGHTALLSACWYLDSLQNGGDWTKFYKCEPTQFSGTQEQKQLVIGGEACMWGEVVDESNVVARVWPRASATAEKLWSSADADTEDGASQRLESTTAA</sequence>
<evidence type="ECO:0000259" key="8">
    <source>
        <dbReference type="Pfam" id="PF00728"/>
    </source>
</evidence>
<gene>
    <name evidence="10" type="ORF">PR048_026419</name>
</gene>
<dbReference type="SUPFAM" id="SSF55545">
    <property type="entry name" value="beta-N-acetylhexosaminidase-like domain"/>
    <property type="match status" value="1"/>
</dbReference>
<keyword evidence="11" id="KW-1185">Reference proteome</keyword>
<accession>A0ABQ9GL98</accession>
<evidence type="ECO:0000256" key="3">
    <source>
        <dbReference type="ARBA" id="ARBA00012663"/>
    </source>
</evidence>
<comment type="catalytic activity">
    <reaction evidence="1">
        <text>Hydrolysis of terminal non-reducing N-acetyl-D-hexosamine residues in N-acetyl-beta-D-hexosaminides.</text>
        <dbReference type="EC" id="3.2.1.52"/>
    </reaction>
</comment>
<proteinExistence type="inferred from homology"/>
<comment type="similarity">
    <text evidence="2">Belongs to the glycosyl hydrolase 20 family.</text>
</comment>
<dbReference type="Gene3D" id="3.20.20.80">
    <property type="entry name" value="Glycosidases"/>
    <property type="match status" value="2"/>
</dbReference>
<evidence type="ECO:0000256" key="1">
    <source>
        <dbReference type="ARBA" id="ARBA00001231"/>
    </source>
</evidence>
<evidence type="ECO:0000256" key="4">
    <source>
        <dbReference type="ARBA" id="ARBA00022801"/>
    </source>
</evidence>
<dbReference type="SUPFAM" id="SSF51445">
    <property type="entry name" value="(Trans)glycosidases"/>
    <property type="match status" value="1"/>
</dbReference>
<dbReference type="Gene3D" id="3.30.379.10">
    <property type="entry name" value="Chitobiase/beta-hexosaminidase domain 2-like"/>
    <property type="match status" value="1"/>
</dbReference>
<feature type="domain" description="Glycoside hydrolase family 20 catalytic" evidence="8">
    <location>
        <begin position="230"/>
        <end position="430"/>
    </location>
</feature>
<dbReference type="InterPro" id="IPR029018">
    <property type="entry name" value="Hex-like_dom2"/>
</dbReference>
<dbReference type="InterPro" id="IPR029019">
    <property type="entry name" value="HEX_eukaryotic_N"/>
</dbReference>
<feature type="domain" description="Beta-hexosaminidase eukaryotic type N-terminal" evidence="9">
    <location>
        <begin position="55"/>
        <end position="87"/>
    </location>
</feature>
<dbReference type="EMBL" id="JARBHB010000011">
    <property type="protein sequence ID" value="KAJ8872803.1"/>
    <property type="molecule type" value="Genomic_DNA"/>
</dbReference>
<dbReference type="PRINTS" id="PR00738">
    <property type="entry name" value="GLHYDRLASE20"/>
</dbReference>
<keyword evidence="5" id="KW-0325">Glycoprotein</keyword>
<dbReference type="Pfam" id="PF14845">
    <property type="entry name" value="Glycohydro_20b2"/>
    <property type="match status" value="1"/>
</dbReference>
<dbReference type="InterPro" id="IPR025705">
    <property type="entry name" value="Beta_hexosaminidase_sua/sub"/>
</dbReference>
<evidence type="ECO:0000259" key="9">
    <source>
        <dbReference type="Pfam" id="PF14845"/>
    </source>
</evidence>
<dbReference type="PANTHER" id="PTHR22600:SF21">
    <property type="entry name" value="BETA-HEXOSAMINIDASE A"/>
    <property type="match status" value="1"/>
</dbReference>
<dbReference type="PIRSF" id="PIRSF001093">
    <property type="entry name" value="B-hxosamndse_ab_euk"/>
    <property type="match status" value="1"/>
</dbReference>
<organism evidence="10 11">
    <name type="scientific">Dryococelus australis</name>
    <dbReference type="NCBI Taxonomy" id="614101"/>
    <lineage>
        <taxon>Eukaryota</taxon>
        <taxon>Metazoa</taxon>
        <taxon>Ecdysozoa</taxon>
        <taxon>Arthropoda</taxon>
        <taxon>Hexapoda</taxon>
        <taxon>Insecta</taxon>
        <taxon>Pterygota</taxon>
        <taxon>Neoptera</taxon>
        <taxon>Polyneoptera</taxon>
        <taxon>Phasmatodea</taxon>
        <taxon>Verophasmatodea</taxon>
        <taxon>Anareolatae</taxon>
        <taxon>Phasmatidae</taxon>
        <taxon>Eurycanthinae</taxon>
        <taxon>Dryococelus</taxon>
    </lineage>
</organism>
<feature type="region of interest" description="Disordered" evidence="7">
    <location>
        <begin position="428"/>
        <end position="449"/>
    </location>
</feature>
<dbReference type="InterPro" id="IPR017853">
    <property type="entry name" value="GH"/>
</dbReference>
<evidence type="ECO:0000313" key="10">
    <source>
        <dbReference type="EMBL" id="KAJ8872803.1"/>
    </source>
</evidence>
<evidence type="ECO:0000256" key="6">
    <source>
        <dbReference type="ARBA" id="ARBA00023295"/>
    </source>
</evidence>
<keyword evidence="6" id="KW-0326">Glycosidase</keyword>
<protein>
    <recommendedName>
        <fullName evidence="3">beta-N-acetylhexosaminidase</fullName>
        <ecNumber evidence="3">3.2.1.52</ecNumber>
    </recommendedName>
</protein>
<name>A0ABQ9GL98_9NEOP</name>